<sequence>MEKKYDNNITNTMLALLTAKSEDEINQLFDKIQEIEHLAAAHALSNRCGKNLKLMGAILHENDRKESSSINKLEYQERLLALKERELALREREAKVHSIELANLEKVQKLKSAS</sequence>
<gene>
    <name evidence="1" type="ORF">RPERSI_LOCUS3661</name>
</gene>
<name>A0ACA9LSE9_9GLOM</name>
<proteinExistence type="predicted"/>
<evidence type="ECO:0000313" key="1">
    <source>
        <dbReference type="EMBL" id="CAG8543611.1"/>
    </source>
</evidence>
<organism evidence="1 2">
    <name type="scientific">Racocetra persica</name>
    <dbReference type="NCBI Taxonomy" id="160502"/>
    <lineage>
        <taxon>Eukaryota</taxon>
        <taxon>Fungi</taxon>
        <taxon>Fungi incertae sedis</taxon>
        <taxon>Mucoromycota</taxon>
        <taxon>Glomeromycotina</taxon>
        <taxon>Glomeromycetes</taxon>
        <taxon>Diversisporales</taxon>
        <taxon>Gigasporaceae</taxon>
        <taxon>Racocetra</taxon>
    </lineage>
</organism>
<dbReference type="Proteomes" id="UP000789920">
    <property type="component" value="Unassembled WGS sequence"/>
</dbReference>
<evidence type="ECO:0000313" key="2">
    <source>
        <dbReference type="Proteomes" id="UP000789920"/>
    </source>
</evidence>
<reference evidence="1" key="1">
    <citation type="submission" date="2021-06" db="EMBL/GenBank/DDBJ databases">
        <authorList>
            <person name="Kallberg Y."/>
            <person name="Tangrot J."/>
            <person name="Rosling A."/>
        </authorList>
    </citation>
    <scope>NUCLEOTIDE SEQUENCE</scope>
    <source>
        <strain evidence="1">MA461A</strain>
    </source>
</reference>
<keyword evidence="2" id="KW-1185">Reference proteome</keyword>
<accession>A0ACA9LSE9</accession>
<protein>
    <submittedName>
        <fullName evidence="1">10254_t:CDS:1</fullName>
    </submittedName>
</protein>
<dbReference type="EMBL" id="CAJVQC010004666">
    <property type="protein sequence ID" value="CAG8543611.1"/>
    <property type="molecule type" value="Genomic_DNA"/>
</dbReference>
<comment type="caution">
    <text evidence="1">The sequence shown here is derived from an EMBL/GenBank/DDBJ whole genome shotgun (WGS) entry which is preliminary data.</text>
</comment>